<gene>
    <name evidence="4" type="ordered locus">ambt_17880</name>
</gene>
<feature type="active site" description="Nucleophile" evidence="2">
    <location>
        <position position="11"/>
    </location>
</feature>
<proteinExistence type="inferred from homology"/>
<dbReference type="EMBL" id="CP002339">
    <property type="protein sequence ID" value="AEF05075.1"/>
    <property type="molecule type" value="Genomic_DNA"/>
</dbReference>
<dbReference type="InterPro" id="IPR001853">
    <property type="entry name" value="DSBA-like_thioredoxin_dom"/>
</dbReference>
<comment type="catalytic activity">
    <reaction evidence="1">
        <text>2-hydroxychromene-2-carboxylate = (3E)-4-(2-hydroxyphenyl)-2-oxobut-3-enoate</text>
        <dbReference type="Rhea" id="RHEA:27401"/>
        <dbReference type="ChEBI" id="CHEBI:59350"/>
        <dbReference type="ChEBI" id="CHEBI:59353"/>
        <dbReference type="EC" id="5.99.1.4"/>
    </reaction>
</comment>
<dbReference type="PANTHER" id="PTHR42943">
    <property type="entry name" value="GLUTATHIONE S-TRANSFERASE KAPPA"/>
    <property type="match status" value="1"/>
</dbReference>
<dbReference type="Proteomes" id="UP000000683">
    <property type="component" value="Chromosome"/>
</dbReference>
<dbReference type="InterPro" id="IPR051924">
    <property type="entry name" value="GST_Kappa/NadH"/>
</dbReference>
<dbReference type="Gene3D" id="3.40.30.10">
    <property type="entry name" value="Glutaredoxin"/>
    <property type="match status" value="1"/>
</dbReference>
<dbReference type="AlphaFoldDB" id="F5Z5S0"/>
<accession>F5Z5S0</accession>
<dbReference type="GO" id="GO:1901170">
    <property type="term" value="P:naphthalene catabolic process"/>
    <property type="evidence" value="ECO:0007669"/>
    <property type="project" value="InterPro"/>
</dbReference>
<dbReference type="GO" id="GO:0018845">
    <property type="term" value="F:2-hydroxychromene-2-carboxylate isomerase activity"/>
    <property type="evidence" value="ECO:0007669"/>
    <property type="project" value="UniProtKB-UniRule"/>
</dbReference>
<dbReference type="GO" id="GO:0006749">
    <property type="term" value="P:glutathione metabolic process"/>
    <property type="evidence" value="ECO:0007669"/>
    <property type="project" value="TreeGrafter"/>
</dbReference>
<dbReference type="SUPFAM" id="SSF52833">
    <property type="entry name" value="Thioredoxin-like"/>
    <property type="match status" value="1"/>
</dbReference>
<feature type="domain" description="DSBA-like thioredoxin" evidence="3">
    <location>
        <begin position="3"/>
        <end position="191"/>
    </location>
</feature>
<dbReference type="KEGG" id="alt:ambt_17880"/>
<name>F5Z5S0_ALTNA</name>
<dbReference type="OrthoDB" id="5244108at2"/>
<keyword evidence="1" id="KW-0413">Isomerase</keyword>
<dbReference type="RefSeq" id="WP_013785989.1">
    <property type="nucleotide sequence ID" value="NC_015554.1"/>
</dbReference>
<dbReference type="InterPro" id="IPR044087">
    <property type="entry name" value="NahD-like"/>
</dbReference>
<evidence type="ECO:0000313" key="4">
    <source>
        <dbReference type="EMBL" id="AEF05075.1"/>
    </source>
</evidence>
<organism evidence="4 5">
    <name type="scientific">Alteromonas naphthalenivorans</name>
    <dbReference type="NCBI Taxonomy" id="715451"/>
    <lineage>
        <taxon>Bacteria</taxon>
        <taxon>Pseudomonadati</taxon>
        <taxon>Pseudomonadota</taxon>
        <taxon>Gammaproteobacteria</taxon>
        <taxon>Alteromonadales</taxon>
        <taxon>Alteromonadaceae</taxon>
        <taxon>Alteromonas/Salinimonas group</taxon>
        <taxon>Alteromonas</taxon>
    </lineage>
</organism>
<reference evidence="4 5" key="1">
    <citation type="journal article" date="2011" name="J. Bacteriol.">
        <title>Complete genome sequence of the polycyclic aromatic hydrocarbon-degrading bacterium Alteromonas sp. strain SN2.</title>
        <authorList>
            <person name="Jin H.M."/>
            <person name="Jeong H."/>
            <person name="Moon E.J."/>
            <person name="Math R.K."/>
            <person name="Lee K."/>
            <person name="Kim H.J."/>
            <person name="Jeon C.O."/>
            <person name="Oh T.K."/>
            <person name="Kim J.F."/>
        </authorList>
    </citation>
    <scope>NUCLEOTIDE SEQUENCE [LARGE SCALE GENOMIC DNA]</scope>
    <source>
        <strain evidence="5">JCM 17741 / KACC 18427 / KCTC 11700BP / SN2</strain>
    </source>
</reference>
<dbReference type="GO" id="GO:0004364">
    <property type="term" value="F:glutathione transferase activity"/>
    <property type="evidence" value="ECO:0007669"/>
    <property type="project" value="TreeGrafter"/>
</dbReference>
<dbReference type="PANTHER" id="PTHR42943:SF2">
    <property type="entry name" value="GLUTATHIONE S-TRANSFERASE KAPPA 1"/>
    <property type="match status" value="1"/>
</dbReference>
<evidence type="ECO:0000313" key="5">
    <source>
        <dbReference type="Proteomes" id="UP000000683"/>
    </source>
</evidence>
<evidence type="ECO:0000256" key="2">
    <source>
        <dbReference type="PIRSR" id="PIRSR006386-1"/>
    </source>
</evidence>
<dbReference type="CDD" id="cd03022">
    <property type="entry name" value="DsbA_HCCA_Iso"/>
    <property type="match status" value="1"/>
</dbReference>
<dbReference type="eggNOG" id="COG3917">
    <property type="taxonomic scope" value="Bacteria"/>
</dbReference>
<dbReference type="InterPro" id="IPR014440">
    <property type="entry name" value="HCCAis_GSTk"/>
</dbReference>
<dbReference type="GO" id="GO:0004602">
    <property type="term" value="F:glutathione peroxidase activity"/>
    <property type="evidence" value="ECO:0007669"/>
    <property type="project" value="TreeGrafter"/>
</dbReference>
<dbReference type="PIRSF" id="PIRSF006386">
    <property type="entry name" value="HCCAis_GSTk"/>
    <property type="match status" value="1"/>
</dbReference>
<sequence length="204" mass="23807">MNINFFFDFLSPFSYLASVKLAKLSDDTIHNICYHAIDLARAKKAIGNIGPTNRDMPVKLSYLKKDIDRWAELYDIPLKFIPNFNSEKLNIGMFYTADKDIQAEYVNLAFFLTWGKGNAPDSPLVFDEICKTLNWEIKEFTHFIESDIGIKAYQKSTENAIKKHIFGVPTMMIDENMWWGNDRIIFLEKFLNTNNKQINRRESK</sequence>
<comment type="similarity">
    <text evidence="1">Belongs to the GST superfamily. NadH family.</text>
</comment>
<evidence type="ECO:0000256" key="1">
    <source>
        <dbReference type="PIRNR" id="PIRNR006386"/>
    </source>
</evidence>
<evidence type="ECO:0000259" key="3">
    <source>
        <dbReference type="Pfam" id="PF01323"/>
    </source>
</evidence>
<protein>
    <recommendedName>
        <fullName evidence="1">2-hydroxychromene-2-carboxylate isomerase</fullName>
        <ecNumber evidence="1">5.99.1.4</ecNumber>
    </recommendedName>
</protein>
<dbReference type="HOGENOM" id="CLU_069253_1_3_6"/>
<dbReference type="EC" id="5.99.1.4" evidence="1"/>
<keyword evidence="5" id="KW-1185">Reference proteome</keyword>
<dbReference type="InterPro" id="IPR036249">
    <property type="entry name" value="Thioredoxin-like_sf"/>
</dbReference>
<dbReference type="Pfam" id="PF01323">
    <property type="entry name" value="DSBA"/>
    <property type="match status" value="1"/>
</dbReference>